<dbReference type="EMBL" id="CP022987">
    <property type="protein sequence ID" value="QAA93480.1"/>
    <property type="molecule type" value="Genomic_DNA"/>
</dbReference>
<evidence type="ECO:0008006" key="5">
    <source>
        <dbReference type="Google" id="ProtNLM"/>
    </source>
</evidence>
<dbReference type="AlphaFoldDB" id="A0A410GB11"/>
<reference evidence="3 4" key="1">
    <citation type="submission" date="2017-08" db="EMBL/GenBank/DDBJ databases">
        <authorList>
            <person name="Park S.-J."/>
            <person name="Kim H."/>
        </authorList>
    </citation>
    <scope>NUCLEOTIDE SEQUENCE [LARGE SCALE GENOMIC DNA]</scope>
    <source>
        <strain evidence="4">ye3</strain>
    </source>
</reference>
<keyword evidence="2" id="KW-0472">Membrane</keyword>
<name>A0A410GB11_9BURK</name>
<protein>
    <recommendedName>
        <fullName evidence="5">Glycine zipper domain-containing protein</fullName>
    </recommendedName>
</protein>
<evidence type="ECO:0000313" key="3">
    <source>
        <dbReference type="EMBL" id="QAA93480.1"/>
    </source>
</evidence>
<keyword evidence="2" id="KW-0812">Transmembrane</keyword>
<feature type="region of interest" description="Disordered" evidence="1">
    <location>
        <begin position="113"/>
        <end position="136"/>
    </location>
</feature>
<dbReference type="RefSeq" id="WP_128354523.1">
    <property type="nucleotide sequence ID" value="NZ_CP022987.1"/>
</dbReference>
<proteinExistence type="predicted"/>
<accession>A0A410GB11</accession>
<feature type="transmembrane region" description="Helical" evidence="2">
    <location>
        <begin position="91"/>
        <end position="114"/>
    </location>
</feature>
<organism evidence="3 4">
    <name type="scientific">Pollutimonas thiosulfatoxidans</name>
    <dbReference type="NCBI Taxonomy" id="2028345"/>
    <lineage>
        <taxon>Bacteria</taxon>
        <taxon>Pseudomonadati</taxon>
        <taxon>Pseudomonadota</taxon>
        <taxon>Betaproteobacteria</taxon>
        <taxon>Burkholderiales</taxon>
        <taxon>Alcaligenaceae</taxon>
        <taxon>Pollutimonas</taxon>
    </lineage>
</organism>
<evidence type="ECO:0000256" key="2">
    <source>
        <dbReference type="SAM" id="Phobius"/>
    </source>
</evidence>
<feature type="transmembrane region" description="Helical" evidence="2">
    <location>
        <begin position="61"/>
        <end position="85"/>
    </location>
</feature>
<dbReference type="Proteomes" id="UP000283474">
    <property type="component" value="Chromosome"/>
</dbReference>
<evidence type="ECO:0000313" key="4">
    <source>
        <dbReference type="Proteomes" id="UP000283474"/>
    </source>
</evidence>
<dbReference type="KEGG" id="pus:CKA81_06230"/>
<keyword evidence="4" id="KW-1185">Reference proteome</keyword>
<feature type="compositionally biased region" description="Basic and acidic residues" evidence="1">
    <location>
        <begin position="115"/>
        <end position="133"/>
    </location>
</feature>
<gene>
    <name evidence="3" type="ORF">CKA81_06230</name>
</gene>
<sequence length="192" mass="19769">MSLIVAARFTTFDAAQTAAQALMDIGVGADALHTFFVNPAGGHDRYPLGGDRAADPNSKGAPLGAVAVAAVAGLVGAIVGGIIGYSVADSLLPVIGGAGVGAYIGSLAGGVSGLGRERPRRSAREAQHAKANEGRQSGVMLAVHTSPEQEKDIARILRNAGGEEVERAQGRWRNGKWEDFDPLVSPTLEKNF</sequence>
<evidence type="ECO:0000256" key="1">
    <source>
        <dbReference type="SAM" id="MobiDB-lite"/>
    </source>
</evidence>
<keyword evidence="2" id="KW-1133">Transmembrane helix</keyword>
<dbReference type="OrthoDB" id="6369218at2"/>